<evidence type="ECO:0000313" key="3">
    <source>
        <dbReference type="Proteomes" id="UP000712600"/>
    </source>
</evidence>
<feature type="region of interest" description="Disordered" evidence="1">
    <location>
        <begin position="1"/>
        <end position="22"/>
    </location>
</feature>
<reference evidence="2" key="1">
    <citation type="submission" date="2019-12" db="EMBL/GenBank/DDBJ databases">
        <title>Genome sequencing and annotation of Brassica cretica.</title>
        <authorList>
            <person name="Studholme D.J."/>
            <person name="Sarris P."/>
        </authorList>
    </citation>
    <scope>NUCLEOTIDE SEQUENCE</scope>
    <source>
        <strain evidence="2">PFS-109/04</strain>
        <tissue evidence="2">Leaf</tissue>
    </source>
</reference>
<name>A0A8S9MT86_BRACR</name>
<protein>
    <submittedName>
        <fullName evidence="2">Uncharacterized protein</fullName>
    </submittedName>
</protein>
<comment type="caution">
    <text evidence="2">The sequence shown here is derived from an EMBL/GenBank/DDBJ whole genome shotgun (WGS) entry which is preliminary data.</text>
</comment>
<feature type="compositionally biased region" description="Basic and acidic residues" evidence="1">
    <location>
        <begin position="7"/>
        <end position="16"/>
    </location>
</feature>
<organism evidence="2 3">
    <name type="scientific">Brassica cretica</name>
    <name type="common">Mustard</name>
    <dbReference type="NCBI Taxonomy" id="69181"/>
    <lineage>
        <taxon>Eukaryota</taxon>
        <taxon>Viridiplantae</taxon>
        <taxon>Streptophyta</taxon>
        <taxon>Embryophyta</taxon>
        <taxon>Tracheophyta</taxon>
        <taxon>Spermatophyta</taxon>
        <taxon>Magnoliopsida</taxon>
        <taxon>eudicotyledons</taxon>
        <taxon>Gunneridae</taxon>
        <taxon>Pentapetalae</taxon>
        <taxon>rosids</taxon>
        <taxon>malvids</taxon>
        <taxon>Brassicales</taxon>
        <taxon>Brassicaceae</taxon>
        <taxon>Brassiceae</taxon>
        <taxon>Brassica</taxon>
    </lineage>
</organism>
<sequence length="55" mass="6376">MYCRSQKMADHPKEVVTPETKAGKVSAKEVIVFRRLKPGQREARPEEETDLKTEF</sequence>
<dbReference type="EMBL" id="QGKX02002183">
    <property type="protein sequence ID" value="KAF3484542.1"/>
    <property type="molecule type" value="Genomic_DNA"/>
</dbReference>
<proteinExistence type="predicted"/>
<dbReference type="AlphaFoldDB" id="A0A8S9MT86"/>
<dbReference type="Proteomes" id="UP000712600">
    <property type="component" value="Unassembled WGS sequence"/>
</dbReference>
<evidence type="ECO:0000256" key="1">
    <source>
        <dbReference type="SAM" id="MobiDB-lite"/>
    </source>
</evidence>
<gene>
    <name evidence="2" type="ORF">F2Q69_00054541</name>
</gene>
<accession>A0A8S9MT86</accession>
<evidence type="ECO:0000313" key="2">
    <source>
        <dbReference type="EMBL" id="KAF3484542.1"/>
    </source>
</evidence>